<dbReference type="RefSeq" id="WP_137621127.1">
    <property type="nucleotide sequence ID" value="NZ_NXLZ01000013.1"/>
</dbReference>
<protein>
    <submittedName>
        <fullName evidence="1">Uncharacterized protein</fullName>
    </submittedName>
</protein>
<accession>A0A4U7BDC9</accession>
<comment type="caution">
    <text evidence="1">The sequence shown here is derived from an EMBL/GenBank/DDBJ whole genome shotgun (WGS) entry which is preliminary data.</text>
</comment>
<dbReference type="OrthoDB" id="5355430at2"/>
<organism evidence="1 2">
    <name type="scientific">Campylobacter estrildidarum</name>
    <dbReference type="NCBI Taxonomy" id="2510189"/>
    <lineage>
        <taxon>Bacteria</taxon>
        <taxon>Pseudomonadati</taxon>
        <taxon>Campylobacterota</taxon>
        <taxon>Epsilonproteobacteria</taxon>
        <taxon>Campylobacterales</taxon>
        <taxon>Campylobacteraceae</taxon>
        <taxon>Campylobacter</taxon>
    </lineage>
</organism>
<sequence length="124" mass="14221">MTLESTSKKLLKHFDAIGIANYEDIKQGGLYLMLESLTSINHHKDSASFSLIFSSHTFNKDKNSLISQIDELRLKLYEFDTTKKLLSSIESGFINSSLFAYRLKFNIEIFSKPEGDQDEKKSLF</sequence>
<evidence type="ECO:0000313" key="1">
    <source>
        <dbReference type="EMBL" id="TKX29503.1"/>
    </source>
</evidence>
<dbReference type="EMBL" id="NXLZ01000013">
    <property type="protein sequence ID" value="TKX29503.1"/>
    <property type="molecule type" value="Genomic_DNA"/>
</dbReference>
<dbReference type="AlphaFoldDB" id="A0A4U7BDC9"/>
<keyword evidence="2" id="KW-1185">Reference proteome</keyword>
<dbReference type="Proteomes" id="UP000308838">
    <property type="component" value="Unassembled WGS sequence"/>
</dbReference>
<evidence type="ECO:0000313" key="2">
    <source>
        <dbReference type="Proteomes" id="UP000308838"/>
    </source>
</evidence>
<name>A0A4U7BDC9_9BACT</name>
<gene>
    <name evidence="1" type="ORF">CQA69_07325</name>
</gene>
<proteinExistence type="predicted"/>
<reference evidence="1 2" key="1">
    <citation type="submission" date="2018-05" db="EMBL/GenBank/DDBJ databases">
        <title>Novel Campyloabacter and Helicobacter Species and Strains.</title>
        <authorList>
            <person name="Mannion A.J."/>
            <person name="Shen Z."/>
            <person name="Fox J.G."/>
        </authorList>
    </citation>
    <scope>NUCLEOTIDE SEQUENCE [LARGE SCALE GENOMIC DNA]</scope>
    <source>
        <strain evidence="2">MIT17-664</strain>
    </source>
</reference>